<dbReference type="PANTHER" id="PTHR33938:SF15">
    <property type="entry name" value="FERULOYL ESTERASE B-RELATED"/>
    <property type="match status" value="1"/>
</dbReference>
<evidence type="ECO:0000313" key="9">
    <source>
        <dbReference type="EMBL" id="MEL1251105.1"/>
    </source>
</evidence>
<keyword evidence="7" id="KW-1015">Disulfide bond</keyword>
<keyword evidence="3" id="KW-0479">Metal-binding</keyword>
<evidence type="ECO:0000256" key="2">
    <source>
        <dbReference type="ARBA" id="ARBA00022487"/>
    </source>
</evidence>
<gene>
    <name evidence="9" type="ORF">AAEO60_10505</name>
</gene>
<keyword evidence="2" id="KW-0719">Serine esterase</keyword>
<name>A0ABU9IFA4_9SPHN</name>
<evidence type="ECO:0000256" key="6">
    <source>
        <dbReference type="ARBA" id="ARBA00022837"/>
    </source>
</evidence>
<evidence type="ECO:0000256" key="7">
    <source>
        <dbReference type="ARBA" id="ARBA00023157"/>
    </source>
</evidence>
<evidence type="ECO:0000313" key="10">
    <source>
        <dbReference type="Proteomes" id="UP001497045"/>
    </source>
</evidence>
<feature type="signal peptide" evidence="8">
    <location>
        <begin position="1"/>
        <end position="30"/>
    </location>
</feature>
<keyword evidence="10" id="KW-1185">Reference proteome</keyword>
<dbReference type="SUPFAM" id="SSF53474">
    <property type="entry name" value="alpha/beta-Hydrolases"/>
    <property type="match status" value="1"/>
</dbReference>
<reference evidence="9 10" key="1">
    <citation type="submission" date="2024-04" db="EMBL/GenBank/DDBJ databases">
        <title>Aurantiacibacter sp. DGU6 16S ribosomal RNA gene Genome sequencing and assembly.</title>
        <authorList>
            <person name="Park S."/>
        </authorList>
    </citation>
    <scope>NUCLEOTIDE SEQUENCE [LARGE SCALE GENOMIC DNA]</scope>
    <source>
        <strain evidence="9 10">DGU6</strain>
    </source>
</reference>
<dbReference type="Pfam" id="PF07519">
    <property type="entry name" value="Tannase"/>
    <property type="match status" value="1"/>
</dbReference>
<protein>
    <submittedName>
        <fullName evidence="9">DUF6351 family protein</fullName>
    </submittedName>
</protein>
<evidence type="ECO:0000256" key="8">
    <source>
        <dbReference type="SAM" id="SignalP"/>
    </source>
</evidence>
<keyword evidence="6" id="KW-0106">Calcium</keyword>
<dbReference type="RefSeq" id="WP_341673669.1">
    <property type="nucleotide sequence ID" value="NZ_JBBYHV010000002.1"/>
</dbReference>
<comment type="caution">
    <text evidence="9">The sequence shown here is derived from an EMBL/GenBank/DDBJ whole genome shotgun (WGS) entry which is preliminary data.</text>
</comment>
<feature type="chain" id="PRO_5046474021" evidence="8">
    <location>
        <begin position="31"/>
        <end position="554"/>
    </location>
</feature>
<evidence type="ECO:0000256" key="1">
    <source>
        <dbReference type="ARBA" id="ARBA00006249"/>
    </source>
</evidence>
<dbReference type="EMBL" id="JBBYHV010000002">
    <property type="protein sequence ID" value="MEL1251105.1"/>
    <property type="molecule type" value="Genomic_DNA"/>
</dbReference>
<comment type="similarity">
    <text evidence="1">Belongs to the tannase family.</text>
</comment>
<accession>A0ABU9IFA4</accession>
<dbReference type="Gene3D" id="3.40.50.1820">
    <property type="entry name" value="alpha/beta hydrolase"/>
    <property type="match status" value="1"/>
</dbReference>
<dbReference type="InterPro" id="IPR011118">
    <property type="entry name" value="Tannase/feruloyl_esterase"/>
</dbReference>
<dbReference type="Proteomes" id="UP001497045">
    <property type="component" value="Unassembled WGS sequence"/>
</dbReference>
<proteinExistence type="inferred from homology"/>
<evidence type="ECO:0000256" key="4">
    <source>
        <dbReference type="ARBA" id="ARBA00022729"/>
    </source>
</evidence>
<organism evidence="9 10">
    <name type="scientific">Aurantiacibacter gilvus</name>
    <dbReference type="NCBI Taxonomy" id="3139141"/>
    <lineage>
        <taxon>Bacteria</taxon>
        <taxon>Pseudomonadati</taxon>
        <taxon>Pseudomonadota</taxon>
        <taxon>Alphaproteobacteria</taxon>
        <taxon>Sphingomonadales</taxon>
        <taxon>Erythrobacteraceae</taxon>
        <taxon>Aurantiacibacter</taxon>
    </lineage>
</organism>
<evidence type="ECO:0000256" key="5">
    <source>
        <dbReference type="ARBA" id="ARBA00022801"/>
    </source>
</evidence>
<dbReference type="InterPro" id="IPR029058">
    <property type="entry name" value="AB_hydrolase_fold"/>
</dbReference>
<evidence type="ECO:0000256" key="3">
    <source>
        <dbReference type="ARBA" id="ARBA00022723"/>
    </source>
</evidence>
<keyword evidence="4 8" id="KW-0732">Signal</keyword>
<sequence length="554" mass="59718">MTIENLWSTRPGRRAGILVMLGLLTGSAYAAYARSAEGSSSDESARCEALASYVGWGVQVETAQLVTESRAPAEDGSGRADPSRPILPEHCLVQGVINERTGVGGREFGIGFDLRMPLDWNGRFAFHGGAGMDGRLMPALGDIANTVDPSALERGFAVISTDGGHRGPFTDSSFGLDQQARIDYAYNALEKTALLGKELVADFYGTEPSYSYMLGCSNGGRQGLVASQRMPLLFDGIVSGDASLGFSRLAIGEMWNVHVLSRIAPRDEQGRPIYSQAFSDSDLELVETGVLNRCDALDGLEDGLVHDWRGCDFDPQVLTCTAGKTDSCLTGDQVTALRLLHEGPRTSDGEVIYGNFNYDTGIASGAWRGMRLGTSQTGDPNSADATLGRGQFSLYQLTPPDPEFDPTGPVDWDEMVERVRHTGAMGDGDSPFIGTFADHGKMIVYNGLSDQGMSSAEFVRWYEEAIEVNGEGLRDSVRLFLVPGMTHCLGGDATDQFDMLDAIQAWVEEGREPDRIVATSRSMPGISRPLCPHPQVARYVGGDPDSADSFECRE</sequence>
<dbReference type="PANTHER" id="PTHR33938">
    <property type="entry name" value="FERULOYL ESTERASE B-RELATED"/>
    <property type="match status" value="1"/>
</dbReference>
<keyword evidence="5" id="KW-0378">Hydrolase</keyword>